<dbReference type="Gene3D" id="3.30.300.160">
    <property type="entry name" value="Type II secretion system, protein E, N-terminal domain"/>
    <property type="match status" value="1"/>
</dbReference>
<dbReference type="SMART" id="SM00382">
    <property type="entry name" value="AAA"/>
    <property type="match status" value="1"/>
</dbReference>
<dbReference type="Gene3D" id="3.40.50.300">
    <property type="entry name" value="P-loop containing nucleotide triphosphate hydrolases"/>
    <property type="match status" value="1"/>
</dbReference>
<feature type="domain" description="Bacterial type II secretion system protein E" evidence="4">
    <location>
        <begin position="277"/>
        <end position="291"/>
    </location>
</feature>
<dbReference type="PANTHER" id="PTHR30258">
    <property type="entry name" value="TYPE II SECRETION SYSTEM PROTEIN GSPE-RELATED"/>
    <property type="match status" value="1"/>
</dbReference>
<dbReference type="InterPro" id="IPR001482">
    <property type="entry name" value="T2SS/T4SS_dom"/>
</dbReference>
<dbReference type="SUPFAM" id="SSF160246">
    <property type="entry name" value="EspE N-terminal domain-like"/>
    <property type="match status" value="1"/>
</dbReference>
<dbReference type="SUPFAM" id="SSF52540">
    <property type="entry name" value="P-loop containing nucleoside triphosphate hydrolases"/>
    <property type="match status" value="1"/>
</dbReference>
<accession>A0ABR7JQ03</accession>
<dbReference type="InterPro" id="IPR037257">
    <property type="entry name" value="T2SS_E_N_sf"/>
</dbReference>
<comment type="similarity">
    <text evidence="1">Belongs to the GSP E family.</text>
</comment>
<dbReference type="PROSITE" id="PS00662">
    <property type="entry name" value="T2SP_E"/>
    <property type="match status" value="1"/>
</dbReference>
<dbReference type="Proteomes" id="UP000609849">
    <property type="component" value="Unassembled WGS sequence"/>
</dbReference>
<keyword evidence="3" id="KW-0067">ATP-binding</keyword>
<evidence type="ECO:0000256" key="3">
    <source>
        <dbReference type="ARBA" id="ARBA00022840"/>
    </source>
</evidence>
<comment type="caution">
    <text evidence="5">The sequence shown here is derived from an EMBL/GenBank/DDBJ whole genome shotgun (WGS) entry which is preliminary data.</text>
</comment>
<evidence type="ECO:0000256" key="2">
    <source>
        <dbReference type="ARBA" id="ARBA00022741"/>
    </source>
</evidence>
<dbReference type="InterPro" id="IPR003593">
    <property type="entry name" value="AAA+_ATPase"/>
</dbReference>
<dbReference type="Pfam" id="PF00437">
    <property type="entry name" value="T2SSE"/>
    <property type="match status" value="1"/>
</dbReference>
<dbReference type="InterPro" id="IPR007831">
    <property type="entry name" value="T2SS_GspE_N"/>
</dbReference>
<dbReference type="PANTHER" id="PTHR30258:SF2">
    <property type="entry name" value="COMG OPERON PROTEIN 1"/>
    <property type="match status" value="1"/>
</dbReference>
<proteinExistence type="inferred from homology"/>
<evidence type="ECO:0000313" key="6">
    <source>
        <dbReference type="Proteomes" id="UP000609849"/>
    </source>
</evidence>
<dbReference type="EMBL" id="JACRWE010000004">
    <property type="protein sequence ID" value="MBC5996999.1"/>
    <property type="molecule type" value="Genomic_DNA"/>
</dbReference>
<keyword evidence="6" id="KW-1185">Reference proteome</keyword>
<gene>
    <name evidence="5" type="ORF">H8923_09515</name>
</gene>
<dbReference type="Gene3D" id="3.30.450.90">
    <property type="match status" value="1"/>
</dbReference>
<organism evidence="5 6">
    <name type="scientific">Romboutsia faecis</name>
    <dbReference type="NCBI Taxonomy" id="2764597"/>
    <lineage>
        <taxon>Bacteria</taxon>
        <taxon>Bacillati</taxon>
        <taxon>Bacillota</taxon>
        <taxon>Clostridia</taxon>
        <taxon>Peptostreptococcales</taxon>
        <taxon>Peptostreptococcaceae</taxon>
        <taxon>Romboutsia</taxon>
    </lineage>
</organism>
<keyword evidence="2" id="KW-0547">Nucleotide-binding</keyword>
<evidence type="ECO:0000256" key="1">
    <source>
        <dbReference type="ARBA" id="ARBA00006611"/>
    </source>
</evidence>
<dbReference type="InterPro" id="IPR027417">
    <property type="entry name" value="P-loop_NTPase"/>
</dbReference>
<protein>
    <submittedName>
        <fullName evidence="5">Type II/IV secretion system protein</fullName>
    </submittedName>
</protein>
<sequence length="450" mass="50713">MLNIIPGKLARKYNLFPIKVEGNKLVVGIENEDIHAIQDLRLATGMNVELKKINGDVIKSKMDACYKHHIKSNEEYAKNLFNDILSKAIKSKASDIHIEPFSNFFIVRIRVDGELREVSRLSIELYPALSTVIKLKAYMDITEKRLPQDGRVDIEVENNLIDIRVSTIPTIYREKIVLRILNRNSFLKTKSELGFSKNAIEKIDNIINKKSGILLVTGPTGSGKTTTVYSILNELQNTSKNIMTIENPVEYKMDGVNQIQVNSKIGLTFEEGLRSILRQDPDIIIIGEIRDVETAKIAIRAAITGHLVISTMHTNDSISSIARLIDMQIPTYLINASLIGVISQRLVKKLCPHCSHDIIITDDCDNKINTKVAIGCDKCNKGYSGRTAIYEILEFNDEIRSSVSEMKESEEIKNIAIKNGMITFEDTYKKLLEEKVITIEGYLISNCDQI</sequence>
<evidence type="ECO:0000259" key="4">
    <source>
        <dbReference type="PROSITE" id="PS00662"/>
    </source>
</evidence>
<dbReference type="Pfam" id="PF05157">
    <property type="entry name" value="MshEN"/>
    <property type="match status" value="1"/>
</dbReference>
<reference evidence="5 6" key="1">
    <citation type="submission" date="2020-08" db="EMBL/GenBank/DDBJ databases">
        <authorList>
            <person name="Liu C."/>
            <person name="Sun Q."/>
        </authorList>
    </citation>
    <scope>NUCLEOTIDE SEQUENCE [LARGE SCALE GENOMIC DNA]</scope>
    <source>
        <strain evidence="5 6">NSJ-18</strain>
    </source>
</reference>
<dbReference type="CDD" id="cd01129">
    <property type="entry name" value="PulE-GspE-like"/>
    <property type="match status" value="1"/>
</dbReference>
<evidence type="ECO:0000313" key="5">
    <source>
        <dbReference type="EMBL" id="MBC5996999.1"/>
    </source>
</evidence>
<name>A0ABR7JQ03_9FIRM</name>